<dbReference type="SUPFAM" id="SSF52540">
    <property type="entry name" value="P-loop containing nucleoside triphosphate hydrolases"/>
    <property type="match status" value="1"/>
</dbReference>
<keyword evidence="4" id="KW-1003">Cell membrane</keyword>
<accession>A0AA41QK41</accession>
<gene>
    <name evidence="10" type="ORF">L1785_21355</name>
</gene>
<dbReference type="InterPro" id="IPR027417">
    <property type="entry name" value="P-loop_NTPase"/>
</dbReference>
<protein>
    <submittedName>
        <fullName evidence="10">Amino acid ABC transporter ATP-binding protein</fullName>
    </submittedName>
</protein>
<feature type="domain" description="ABC transporter" evidence="9">
    <location>
        <begin position="8"/>
        <end position="242"/>
    </location>
</feature>
<reference evidence="10" key="1">
    <citation type="submission" date="2022-01" db="EMBL/GenBank/DDBJ databases">
        <title>Antribacter sp. nov., isolated from Guizhou of China.</title>
        <authorList>
            <person name="Chengliang C."/>
            <person name="Ya Z."/>
        </authorList>
    </citation>
    <scope>NUCLEOTIDE SEQUENCE</scope>
    <source>
        <strain evidence="10">KLBMP 9083</strain>
    </source>
</reference>
<dbReference type="Proteomes" id="UP001165405">
    <property type="component" value="Unassembled WGS sequence"/>
</dbReference>
<dbReference type="EMBL" id="JAKGSG010000063">
    <property type="protein sequence ID" value="MCF4123519.1"/>
    <property type="molecule type" value="Genomic_DNA"/>
</dbReference>
<keyword evidence="8" id="KW-0472">Membrane</keyword>
<dbReference type="PROSITE" id="PS00211">
    <property type="entry name" value="ABC_TRANSPORTER_1"/>
    <property type="match status" value="1"/>
</dbReference>
<dbReference type="InterPro" id="IPR050086">
    <property type="entry name" value="MetN_ABC_transporter-like"/>
</dbReference>
<evidence type="ECO:0000256" key="6">
    <source>
        <dbReference type="ARBA" id="ARBA00022840"/>
    </source>
</evidence>
<sequence>MSGAPPVLELRDVRCAFGDHEVLRGISLSVHRHEVVALIGASGSGKSTLLRTANLLEHIGDGQVLLAGEDISDPRVDADAVRARIGTVFQAYNLFPHLSVLDNVTLAARLVHNVPRARAEARALDLLASIGLGAKAKAFPDTLSGGQQQRVAIVRAIATEPELLLLDEITSALDPELVGEVLDLVRRLKDDGATILMATHEMAFAREVADRVVFLDQGRVCETGPAREVLGTPREPRTREFLSRVLAP</sequence>
<organism evidence="10 11">
    <name type="scientific">Antribacter soli</name>
    <dbReference type="NCBI Taxonomy" id="2910976"/>
    <lineage>
        <taxon>Bacteria</taxon>
        <taxon>Bacillati</taxon>
        <taxon>Actinomycetota</taxon>
        <taxon>Actinomycetes</taxon>
        <taxon>Micrococcales</taxon>
        <taxon>Promicromonosporaceae</taxon>
        <taxon>Antribacter</taxon>
    </lineage>
</organism>
<dbReference type="InterPro" id="IPR030679">
    <property type="entry name" value="ABC_ATPase_HisP-typ"/>
</dbReference>
<dbReference type="PANTHER" id="PTHR43166">
    <property type="entry name" value="AMINO ACID IMPORT ATP-BINDING PROTEIN"/>
    <property type="match status" value="1"/>
</dbReference>
<keyword evidence="7" id="KW-0029">Amino-acid transport</keyword>
<dbReference type="InterPro" id="IPR003593">
    <property type="entry name" value="AAA+_ATPase"/>
</dbReference>
<evidence type="ECO:0000313" key="10">
    <source>
        <dbReference type="EMBL" id="MCF4123519.1"/>
    </source>
</evidence>
<dbReference type="Pfam" id="PF00005">
    <property type="entry name" value="ABC_tran"/>
    <property type="match status" value="1"/>
</dbReference>
<evidence type="ECO:0000256" key="5">
    <source>
        <dbReference type="ARBA" id="ARBA00022741"/>
    </source>
</evidence>
<evidence type="ECO:0000256" key="8">
    <source>
        <dbReference type="ARBA" id="ARBA00023136"/>
    </source>
</evidence>
<dbReference type="PROSITE" id="PS50893">
    <property type="entry name" value="ABC_TRANSPORTER_2"/>
    <property type="match status" value="1"/>
</dbReference>
<dbReference type="GO" id="GO:0016887">
    <property type="term" value="F:ATP hydrolysis activity"/>
    <property type="evidence" value="ECO:0007669"/>
    <property type="project" value="InterPro"/>
</dbReference>
<keyword evidence="6 10" id="KW-0067">ATP-binding</keyword>
<keyword evidence="11" id="KW-1185">Reference proteome</keyword>
<evidence type="ECO:0000256" key="4">
    <source>
        <dbReference type="ARBA" id="ARBA00022475"/>
    </source>
</evidence>
<evidence type="ECO:0000313" key="11">
    <source>
        <dbReference type="Proteomes" id="UP001165405"/>
    </source>
</evidence>
<evidence type="ECO:0000256" key="7">
    <source>
        <dbReference type="ARBA" id="ARBA00022970"/>
    </source>
</evidence>
<evidence type="ECO:0000259" key="9">
    <source>
        <dbReference type="PROSITE" id="PS50893"/>
    </source>
</evidence>
<dbReference type="InterPro" id="IPR017871">
    <property type="entry name" value="ABC_transporter-like_CS"/>
</dbReference>
<dbReference type="RefSeq" id="WP_236091274.1">
    <property type="nucleotide sequence ID" value="NZ_JAKGSG010000063.1"/>
</dbReference>
<dbReference type="GO" id="GO:0005524">
    <property type="term" value="F:ATP binding"/>
    <property type="evidence" value="ECO:0007669"/>
    <property type="project" value="UniProtKB-KW"/>
</dbReference>
<dbReference type="AlphaFoldDB" id="A0AA41QK41"/>
<name>A0AA41QK41_9MICO</name>
<dbReference type="InterPro" id="IPR003439">
    <property type="entry name" value="ABC_transporter-like_ATP-bd"/>
</dbReference>
<dbReference type="SMART" id="SM00382">
    <property type="entry name" value="AAA"/>
    <property type="match status" value="1"/>
</dbReference>
<evidence type="ECO:0000256" key="1">
    <source>
        <dbReference type="ARBA" id="ARBA00004202"/>
    </source>
</evidence>
<comment type="caution">
    <text evidence="10">The sequence shown here is derived from an EMBL/GenBank/DDBJ whole genome shotgun (WGS) entry which is preliminary data.</text>
</comment>
<dbReference type="GO" id="GO:0015424">
    <property type="term" value="F:ABC-type amino acid transporter activity"/>
    <property type="evidence" value="ECO:0007669"/>
    <property type="project" value="InterPro"/>
</dbReference>
<proteinExistence type="inferred from homology"/>
<comment type="subcellular location">
    <subcellularLocation>
        <location evidence="1">Cell membrane</location>
        <topology evidence="1">Peripheral membrane protein</topology>
    </subcellularLocation>
</comment>
<dbReference type="Gene3D" id="3.40.50.300">
    <property type="entry name" value="P-loop containing nucleotide triphosphate hydrolases"/>
    <property type="match status" value="1"/>
</dbReference>
<keyword evidence="3" id="KW-0813">Transport</keyword>
<dbReference type="PANTHER" id="PTHR43166:SF9">
    <property type="entry name" value="GLUTAMATE_ASPARTATE IMPORT ATP-BINDING PROTEIN GLTL"/>
    <property type="match status" value="1"/>
</dbReference>
<comment type="similarity">
    <text evidence="2">Belongs to the ABC transporter superfamily.</text>
</comment>
<evidence type="ECO:0000256" key="2">
    <source>
        <dbReference type="ARBA" id="ARBA00005417"/>
    </source>
</evidence>
<evidence type="ECO:0000256" key="3">
    <source>
        <dbReference type="ARBA" id="ARBA00022448"/>
    </source>
</evidence>
<keyword evidence="5" id="KW-0547">Nucleotide-binding</keyword>
<dbReference type="GO" id="GO:0005886">
    <property type="term" value="C:plasma membrane"/>
    <property type="evidence" value="ECO:0007669"/>
    <property type="project" value="UniProtKB-SubCell"/>
</dbReference>
<dbReference type="PIRSF" id="PIRSF039085">
    <property type="entry name" value="ABC_ATPase_HisP"/>
    <property type="match status" value="1"/>
</dbReference>